<evidence type="ECO:0000313" key="2">
    <source>
        <dbReference type="Proteomes" id="UP001172155"/>
    </source>
</evidence>
<sequence length="157" mass="18286">MCRFWGKTMTFHIWRNRNLGSSIILNLLKGLLLPRYPQLRSSESSTPVPTLYPRLAAAPFFPSLAKPKRHYRRLVIFRKRKDVEVLLFFPVTPMPISMSLPVGYRKCHELGPSSSLRVFVERQCPPPPKPPVYGEFYAHINSEPKVRRPTNKERTRV</sequence>
<accession>A0AA40F5J5</accession>
<protein>
    <submittedName>
        <fullName evidence="1">Uncharacterized protein</fullName>
    </submittedName>
</protein>
<comment type="caution">
    <text evidence="1">The sequence shown here is derived from an EMBL/GenBank/DDBJ whole genome shotgun (WGS) entry which is preliminary data.</text>
</comment>
<gene>
    <name evidence="1" type="ORF">B0T18DRAFT_72240</name>
</gene>
<reference evidence="1" key="1">
    <citation type="submission" date="2023-06" db="EMBL/GenBank/DDBJ databases">
        <title>Genome-scale phylogeny and comparative genomics of the fungal order Sordariales.</title>
        <authorList>
            <consortium name="Lawrence Berkeley National Laboratory"/>
            <person name="Hensen N."/>
            <person name="Bonometti L."/>
            <person name="Westerberg I."/>
            <person name="Brannstrom I.O."/>
            <person name="Guillou S."/>
            <person name="Cros-Aarteil S."/>
            <person name="Calhoun S."/>
            <person name="Haridas S."/>
            <person name="Kuo A."/>
            <person name="Mondo S."/>
            <person name="Pangilinan J."/>
            <person name="Riley R."/>
            <person name="LaButti K."/>
            <person name="Andreopoulos B."/>
            <person name="Lipzen A."/>
            <person name="Chen C."/>
            <person name="Yanf M."/>
            <person name="Daum C."/>
            <person name="Ng V."/>
            <person name="Clum A."/>
            <person name="Steindorff A."/>
            <person name="Ohm R."/>
            <person name="Martin F."/>
            <person name="Silar P."/>
            <person name="Natvig D."/>
            <person name="Lalanne C."/>
            <person name="Gautier V."/>
            <person name="Ament-velasquez S.L."/>
            <person name="Kruys A."/>
            <person name="Hutchinson M.I."/>
            <person name="Powell A.J."/>
            <person name="Barry K."/>
            <person name="Miller A.N."/>
            <person name="Grigoriev I.V."/>
            <person name="Debuchy R."/>
            <person name="Gladieux P."/>
            <person name="Thoren M.H."/>
            <person name="Johannesson H."/>
        </authorList>
    </citation>
    <scope>NUCLEOTIDE SEQUENCE</scope>
    <source>
        <strain evidence="1">SMH3187-1</strain>
    </source>
</reference>
<keyword evidence="2" id="KW-1185">Reference proteome</keyword>
<name>A0AA40F5J5_9PEZI</name>
<proteinExistence type="predicted"/>
<dbReference type="AlphaFoldDB" id="A0AA40F5J5"/>
<dbReference type="EMBL" id="JAUKUD010000002">
    <property type="protein sequence ID" value="KAK0751598.1"/>
    <property type="molecule type" value="Genomic_DNA"/>
</dbReference>
<dbReference type="Proteomes" id="UP001172155">
    <property type="component" value="Unassembled WGS sequence"/>
</dbReference>
<organism evidence="1 2">
    <name type="scientific">Schizothecium vesticola</name>
    <dbReference type="NCBI Taxonomy" id="314040"/>
    <lineage>
        <taxon>Eukaryota</taxon>
        <taxon>Fungi</taxon>
        <taxon>Dikarya</taxon>
        <taxon>Ascomycota</taxon>
        <taxon>Pezizomycotina</taxon>
        <taxon>Sordariomycetes</taxon>
        <taxon>Sordariomycetidae</taxon>
        <taxon>Sordariales</taxon>
        <taxon>Schizotheciaceae</taxon>
        <taxon>Schizothecium</taxon>
    </lineage>
</organism>
<evidence type="ECO:0000313" key="1">
    <source>
        <dbReference type="EMBL" id="KAK0751598.1"/>
    </source>
</evidence>